<proteinExistence type="predicted"/>
<evidence type="ECO:0000313" key="2">
    <source>
        <dbReference type="EMBL" id="GEO36410.1"/>
    </source>
</evidence>
<evidence type="ECO:0000256" key="1">
    <source>
        <dbReference type="SAM" id="SignalP"/>
    </source>
</evidence>
<dbReference type="EMBL" id="BJYZ01000002">
    <property type="protein sequence ID" value="GEO36410.1"/>
    <property type="molecule type" value="Genomic_DNA"/>
</dbReference>
<feature type="chain" id="PRO_5021818714" description="Lipoprotein" evidence="1">
    <location>
        <begin position="20"/>
        <end position="182"/>
    </location>
</feature>
<comment type="caution">
    <text evidence="2">The sequence shown here is derived from an EMBL/GenBank/DDBJ whole genome shotgun (WGS) entry which is preliminary data.</text>
</comment>
<name>A0A512DJP8_9PROT</name>
<gene>
    <name evidence="2" type="ORF">SAE02_05580</name>
</gene>
<dbReference type="Proteomes" id="UP000321523">
    <property type="component" value="Unassembled WGS sequence"/>
</dbReference>
<keyword evidence="1" id="KW-0732">Signal</keyword>
<evidence type="ECO:0000313" key="3">
    <source>
        <dbReference type="Proteomes" id="UP000321523"/>
    </source>
</evidence>
<dbReference type="AlphaFoldDB" id="A0A512DJP8"/>
<protein>
    <recommendedName>
        <fullName evidence="4">Lipoprotein</fullName>
    </recommendedName>
</protein>
<accession>A0A512DJP8</accession>
<organism evidence="2 3">
    <name type="scientific">Skermanella aerolata</name>
    <dbReference type="NCBI Taxonomy" id="393310"/>
    <lineage>
        <taxon>Bacteria</taxon>
        <taxon>Pseudomonadati</taxon>
        <taxon>Pseudomonadota</taxon>
        <taxon>Alphaproteobacteria</taxon>
        <taxon>Rhodospirillales</taxon>
        <taxon>Azospirillaceae</taxon>
        <taxon>Skermanella</taxon>
    </lineage>
</organism>
<keyword evidence="3" id="KW-1185">Reference proteome</keyword>
<evidence type="ECO:0008006" key="4">
    <source>
        <dbReference type="Google" id="ProtNLM"/>
    </source>
</evidence>
<sequence>MRYLVLILALILAACQTKSGEVHPRMPQMVVPVDPAEPPQPRDGTLQQGIEVGEITLDGSAAGQIGEVGAISRNDLREALINTLASRGLLAASRPAYRLDMRIDGARTPTIPGPFETEVSVAATYVLTDAATGSEVWRTTEETSVQRKITAGFPEPVLMERDALEQAIRDSIARMLSQLYRR</sequence>
<dbReference type="Gene3D" id="3.30.160.150">
    <property type="entry name" value="Lipoprotein like domain"/>
    <property type="match status" value="1"/>
</dbReference>
<reference evidence="2 3" key="1">
    <citation type="submission" date="2019-07" db="EMBL/GenBank/DDBJ databases">
        <title>Whole genome shotgun sequence of Skermanella aerolata NBRC 106429.</title>
        <authorList>
            <person name="Hosoyama A."/>
            <person name="Uohara A."/>
            <person name="Ohji S."/>
            <person name="Ichikawa N."/>
        </authorList>
    </citation>
    <scope>NUCLEOTIDE SEQUENCE [LARGE SCALE GENOMIC DNA]</scope>
    <source>
        <strain evidence="2 3">NBRC 106429</strain>
    </source>
</reference>
<feature type="signal peptide" evidence="1">
    <location>
        <begin position="1"/>
        <end position="19"/>
    </location>
</feature>
<dbReference type="PROSITE" id="PS51257">
    <property type="entry name" value="PROKAR_LIPOPROTEIN"/>
    <property type="match status" value="1"/>
</dbReference>